<evidence type="ECO:0000256" key="2">
    <source>
        <dbReference type="ARBA" id="ARBA00022475"/>
    </source>
</evidence>
<proteinExistence type="predicted"/>
<keyword evidence="2" id="KW-1003">Cell membrane</keyword>
<evidence type="ECO:0000256" key="1">
    <source>
        <dbReference type="ARBA" id="ARBA00004651"/>
    </source>
</evidence>
<dbReference type="AlphaFoldDB" id="A0A940X4C1"/>
<protein>
    <submittedName>
        <fullName evidence="8">EamA family transporter</fullName>
    </submittedName>
</protein>
<feature type="domain" description="EamA" evidence="7">
    <location>
        <begin position="138"/>
        <end position="267"/>
    </location>
</feature>
<name>A0A940X4C1_9GAMM</name>
<evidence type="ECO:0000313" key="9">
    <source>
        <dbReference type="Proteomes" id="UP000673447"/>
    </source>
</evidence>
<evidence type="ECO:0000256" key="5">
    <source>
        <dbReference type="ARBA" id="ARBA00023136"/>
    </source>
</evidence>
<reference evidence="8" key="1">
    <citation type="journal article" date="2016" name="Int. J. Syst. Evol. Microbiol.">
        <title>Pseudoxanthomonas helianthi sp. nov., isolated from roots of Jerusalem artichoke (Helianthus tuberosus).</title>
        <authorList>
            <person name="Kittiwongwattana C."/>
            <person name="Thawai C."/>
        </authorList>
    </citation>
    <scope>NUCLEOTIDE SEQUENCE</scope>
    <source>
        <strain evidence="8">110414</strain>
    </source>
</reference>
<evidence type="ECO:0000259" key="7">
    <source>
        <dbReference type="Pfam" id="PF00892"/>
    </source>
</evidence>
<feature type="transmembrane region" description="Helical" evidence="6">
    <location>
        <begin position="192"/>
        <end position="215"/>
    </location>
</feature>
<dbReference type="PANTHER" id="PTHR42920">
    <property type="entry name" value="OS03G0707200 PROTEIN-RELATED"/>
    <property type="match status" value="1"/>
</dbReference>
<feature type="transmembrane region" description="Helical" evidence="6">
    <location>
        <begin position="112"/>
        <end position="131"/>
    </location>
</feature>
<sequence>MAWPVLAVLVSIVSVQAGASLAKQLFPVIGPTGTTTVRLVMGTLILWAVLRPWRVRGTLPWKWLLAYGVTLGTMNTVFYLALQRIPLGIAVAVEFLGPLAVAVIGSRRAIDFVWVALAAAGLLLFVPWDQAQQSLDIIGLLLALLAGACWGMYIVFGQRLGADHGTSMVAYGSLVAMVVAAPWGIASAGTALLAPALLPAALGLGVLSMALPYALEMAALARIPTRTFGLLMSLEPAVAALCGLLFLHERLGVLQWLAIAAIMAASAGATLGARTSARDA</sequence>
<feature type="transmembrane region" description="Helical" evidence="6">
    <location>
        <begin position="137"/>
        <end position="156"/>
    </location>
</feature>
<feature type="transmembrane region" description="Helical" evidence="6">
    <location>
        <begin position="168"/>
        <end position="186"/>
    </location>
</feature>
<comment type="caution">
    <text evidence="8">The sequence shown here is derived from an EMBL/GenBank/DDBJ whole genome shotgun (WGS) entry which is preliminary data.</text>
</comment>
<gene>
    <name evidence="8" type="ORF">J5837_11010</name>
</gene>
<dbReference type="Proteomes" id="UP000673447">
    <property type="component" value="Unassembled WGS sequence"/>
</dbReference>
<dbReference type="EMBL" id="JAGKTC010000002">
    <property type="protein sequence ID" value="MBP3984942.1"/>
    <property type="molecule type" value="Genomic_DNA"/>
</dbReference>
<keyword evidence="9" id="KW-1185">Reference proteome</keyword>
<accession>A0A940X4C1</accession>
<feature type="transmembrane region" description="Helical" evidence="6">
    <location>
        <begin position="227"/>
        <end position="247"/>
    </location>
</feature>
<dbReference type="SUPFAM" id="SSF103481">
    <property type="entry name" value="Multidrug resistance efflux transporter EmrE"/>
    <property type="match status" value="2"/>
</dbReference>
<evidence type="ECO:0000256" key="6">
    <source>
        <dbReference type="SAM" id="Phobius"/>
    </source>
</evidence>
<evidence type="ECO:0000256" key="3">
    <source>
        <dbReference type="ARBA" id="ARBA00022692"/>
    </source>
</evidence>
<dbReference type="InterPro" id="IPR037185">
    <property type="entry name" value="EmrE-like"/>
</dbReference>
<feature type="transmembrane region" description="Helical" evidence="6">
    <location>
        <begin position="253"/>
        <end position="273"/>
    </location>
</feature>
<evidence type="ECO:0000256" key="4">
    <source>
        <dbReference type="ARBA" id="ARBA00022989"/>
    </source>
</evidence>
<feature type="transmembrane region" description="Helical" evidence="6">
    <location>
        <begin position="87"/>
        <end position="105"/>
    </location>
</feature>
<dbReference type="InterPro" id="IPR051258">
    <property type="entry name" value="Diverse_Substrate_Transporter"/>
</dbReference>
<keyword evidence="3 6" id="KW-0812">Transmembrane</keyword>
<dbReference type="PANTHER" id="PTHR42920:SF5">
    <property type="entry name" value="EAMA DOMAIN-CONTAINING PROTEIN"/>
    <property type="match status" value="1"/>
</dbReference>
<feature type="transmembrane region" description="Helical" evidence="6">
    <location>
        <begin position="62"/>
        <end position="81"/>
    </location>
</feature>
<keyword evidence="4 6" id="KW-1133">Transmembrane helix</keyword>
<feature type="transmembrane region" description="Helical" evidence="6">
    <location>
        <begin position="32"/>
        <end position="50"/>
    </location>
</feature>
<dbReference type="Pfam" id="PF00892">
    <property type="entry name" value="EamA"/>
    <property type="match status" value="1"/>
</dbReference>
<keyword evidence="5 6" id="KW-0472">Membrane</keyword>
<evidence type="ECO:0000313" key="8">
    <source>
        <dbReference type="EMBL" id="MBP3984942.1"/>
    </source>
</evidence>
<organism evidence="8 9">
    <name type="scientific">Pseudoxanthomonas helianthi</name>
    <dbReference type="NCBI Taxonomy" id="1453541"/>
    <lineage>
        <taxon>Bacteria</taxon>
        <taxon>Pseudomonadati</taxon>
        <taxon>Pseudomonadota</taxon>
        <taxon>Gammaproteobacteria</taxon>
        <taxon>Lysobacterales</taxon>
        <taxon>Lysobacteraceae</taxon>
        <taxon>Pseudoxanthomonas</taxon>
    </lineage>
</organism>
<dbReference type="InterPro" id="IPR000620">
    <property type="entry name" value="EamA_dom"/>
</dbReference>
<comment type="subcellular location">
    <subcellularLocation>
        <location evidence="1">Cell membrane</location>
        <topology evidence="1">Multi-pass membrane protein</topology>
    </subcellularLocation>
</comment>
<dbReference type="GO" id="GO:0005886">
    <property type="term" value="C:plasma membrane"/>
    <property type="evidence" value="ECO:0007669"/>
    <property type="project" value="UniProtKB-SubCell"/>
</dbReference>
<reference evidence="8" key="2">
    <citation type="submission" date="2021-03" db="EMBL/GenBank/DDBJ databases">
        <authorList>
            <person name="Cao W."/>
        </authorList>
    </citation>
    <scope>NUCLEOTIDE SEQUENCE</scope>
    <source>
        <strain evidence="8">110414</strain>
    </source>
</reference>